<organism evidence="1 2">
    <name type="scientific">Aphis craccivora</name>
    <name type="common">Cowpea aphid</name>
    <dbReference type="NCBI Taxonomy" id="307492"/>
    <lineage>
        <taxon>Eukaryota</taxon>
        <taxon>Metazoa</taxon>
        <taxon>Ecdysozoa</taxon>
        <taxon>Arthropoda</taxon>
        <taxon>Hexapoda</taxon>
        <taxon>Insecta</taxon>
        <taxon>Pterygota</taxon>
        <taxon>Neoptera</taxon>
        <taxon>Paraneoptera</taxon>
        <taxon>Hemiptera</taxon>
        <taxon>Sternorrhyncha</taxon>
        <taxon>Aphidomorpha</taxon>
        <taxon>Aphidoidea</taxon>
        <taxon>Aphididae</taxon>
        <taxon>Aphidini</taxon>
        <taxon>Aphis</taxon>
        <taxon>Aphis</taxon>
    </lineage>
</organism>
<accession>A0A6G0X772</accession>
<gene>
    <name evidence="1" type="ORF">FWK35_00014105</name>
</gene>
<keyword evidence="2" id="KW-1185">Reference proteome</keyword>
<proteinExistence type="predicted"/>
<dbReference type="AlphaFoldDB" id="A0A6G0X772"/>
<dbReference type="Proteomes" id="UP000478052">
    <property type="component" value="Unassembled WGS sequence"/>
</dbReference>
<dbReference type="EMBL" id="VUJU01008087">
    <property type="protein sequence ID" value="KAF0735689.1"/>
    <property type="molecule type" value="Genomic_DNA"/>
</dbReference>
<name>A0A6G0X772_APHCR</name>
<evidence type="ECO:0000313" key="2">
    <source>
        <dbReference type="Proteomes" id="UP000478052"/>
    </source>
</evidence>
<reference evidence="1 2" key="1">
    <citation type="submission" date="2019-08" db="EMBL/GenBank/DDBJ databases">
        <title>Whole genome of Aphis craccivora.</title>
        <authorList>
            <person name="Voronova N.V."/>
            <person name="Shulinski R.S."/>
            <person name="Bandarenka Y.V."/>
            <person name="Zhorov D.G."/>
            <person name="Warner D."/>
        </authorList>
    </citation>
    <scope>NUCLEOTIDE SEQUENCE [LARGE SCALE GENOMIC DNA]</scope>
    <source>
        <strain evidence="1">180601</strain>
        <tissue evidence="1">Whole Body</tissue>
    </source>
</reference>
<comment type="caution">
    <text evidence="1">The sequence shown here is derived from an EMBL/GenBank/DDBJ whole genome shotgun (WGS) entry which is preliminary data.</text>
</comment>
<protein>
    <submittedName>
        <fullName evidence="1">Uncharacterized protein</fullName>
    </submittedName>
</protein>
<sequence length="70" mass="8334">MSATEMLCFTRHLGLLIEHHELYLKLFKTNFKPKHQHLVHYSDEKNGPLCHIWSMRFESKHRGSKMTAVL</sequence>
<evidence type="ECO:0000313" key="1">
    <source>
        <dbReference type="EMBL" id="KAF0735689.1"/>
    </source>
</evidence>
<dbReference type="OrthoDB" id="8067731at2759"/>